<evidence type="ECO:0000313" key="12">
    <source>
        <dbReference type="Proteomes" id="UP000317369"/>
    </source>
</evidence>
<dbReference type="OrthoDB" id="9807331at2"/>
<dbReference type="SUPFAM" id="SSF51569">
    <property type="entry name" value="Aldolase"/>
    <property type="match status" value="1"/>
</dbReference>
<dbReference type="GO" id="GO:0008652">
    <property type="term" value="P:amino acid biosynthetic process"/>
    <property type="evidence" value="ECO:0007669"/>
    <property type="project" value="UniProtKB-KW"/>
</dbReference>
<dbReference type="PANTHER" id="PTHR21225">
    <property type="entry name" value="PHOSPHO-2-DEHYDRO-3-DEOXYHEPTONATE ALDOLASE DAHP SYNTHETASE"/>
    <property type="match status" value="1"/>
</dbReference>
<dbReference type="NCBIfam" id="NF009395">
    <property type="entry name" value="PRK12755.1"/>
    <property type="match status" value="1"/>
</dbReference>
<dbReference type="GO" id="GO:0005737">
    <property type="term" value="C:cytoplasm"/>
    <property type="evidence" value="ECO:0007669"/>
    <property type="project" value="TreeGrafter"/>
</dbReference>
<feature type="domain" description="DAHP synthetase I/KDSA" evidence="10">
    <location>
        <begin position="51"/>
        <end position="344"/>
    </location>
</feature>
<dbReference type="FunFam" id="3.20.20.70:FF:000005">
    <property type="entry name" value="Phospho-2-dehydro-3-deoxyheptonate aldolase"/>
    <property type="match status" value="1"/>
</dbReference>
<reference evidence="11 12" key="1">
    <citation type="submission" date="2019-02" db="EMBL/GenBank/DDBJ databases">
        <title>Deep-cultivation of Planctomycetes and their phenomic and genomic characterization uncovers novel biology.</title>
        <authorList>
            <person name="Wiegand S."/>
            <person name="Jogler M."/>
            <person name="Boedeker C."/>
            <person name="Pinto D."/>
            <person name="Vollmers J."/>
            <person name="Rivas-Marin E."/>
            <person name="Kohn T."/>
            <person name="Peeters S.H."/>
            <person name="Heuer A."/>
            <person name="Rast P."/>
            <person name="Oberbeckmann S."/>
            <person name="Bunk B."/>
            <person name="Jeske O."/>
            <person name="Meyerdierks A."/>
            <person name="Storesund J.E."/>
            <person name="Kallscheuer N."/>
            <person name="Luecker S."/>
            <person name="Lage O.M."/>
            <person name="Pohl T."/>
            <person name="Merkel B.J."/>
            <person name="Hornburger P."/>
            <person name="Mueller R.-W."/>
            <person name="Bruemmer F."/>
            <person name="Labrenz M."/>
            <person name="Spormann A.M."/>
            <person name="Op den Camp H."/>
            <person name="Overmann J."/>
            <person name="Amann R."/>
            <person name="Jetten M.S.M."/>
            <person name="Mascher T."/>
            <person name="Medema M.H."/>
            <person name="Devos D.P."/>
            <person name="Kaster A.-K."/>
            <person name="Ovreas L."/>
            <person name="Rohde M."/>
            <person name="Galperin M.Y."/>
            <person name="Jogler C."/>
        </authorList>
    </citation>
    <scope>NUCLEOTIDE SEQUENCE [LARGE SCALE GENOMIC DNA]</scope>
    <source>
        <strain evidence="11 12">KS4</strain>
    </source>
</reference>
<name>A0A517YYP9_9BACT</name>
<organism evidence="11 12">
    <name type="scientific">Poriferisphaera corsica</name>
    <dbReference type="NCBI Taxonomy" id="2528020"/>
    <lineage>
        <taxon>Bacteria</taxon>
        <taxon>Pseudomonadati</taxon>
        <taxon>Planctomycetota</taxon>
        <taxon>Phycisphaerae</taxon>
        <taxon>Phycisphaerales</taxon>
        <taxon>Phycisphaeraceae</taxon>
        <taxon>Poriferisphaera</taxon>
    </lineage>
</organism>
<keyword evidence="12" id="KW-1185">Reference proteome</keyword>
<evidence type="ECO:0000313" key="11">
    <source>
        <dbReference type="EMBL" id="QDU35337.1"/>
    </source>
</evidence>
<dbReference type="InterPro" id="IPR006218">
    <property type="entry name" value="DAHP1/KDSA"/>
</dbReference>
<evidence type="ECO:0000256" key="6">
    <source>
        <dbReference type="ARBA" id="ARBA00023141"/>
    </source>
</evidence>
<dbReference type="AlphaFoldDB" id="A0A517YYP9"/>
<dbReference type="Gene3D" id="3.20.20.70">
    <property type="entry name" value="Aldolase class I"/>
    <property type="match status" value="1"/>
</dbReference>
<comment type="similarity">
    <text evidence="3 8">Belongs to the class-I DAHP synthase family.</text>
</comment>
<keyword evidence="6 8" id="KW-0057">Aromatic amino acid biosynthesis</keyword>
<evidence type="ECO:0000256" key="3">
    <source>
        <dbReference type="ARBA" id="ARBA00007985"/>
    </source>
</evidence>
<comment type="function">
    <text evidence="1 8">Stereospecific condensation of phosphoenolpyruvate (PEP) and D-erythrose-4-phosphate (E4P) giving rise to 3-deoxy-D-arabino-heptulosonate-7-phosphate (DAHP).</text>
</comment>
<dbReference type="RefSeq" id="WP_145080526.1">
    <property type="nucleotide sequence ID" value="NZ_CP036425.1"/>
</dbReference>
<evidence type="ECO:0000256" key="7">
    <source>
        <dbReference type="ARBA" id="ARBA00047508"/>
    </source>
</evidence>
<evidence type="ECO:0000256" key="4">
    <source>
        <dbReference type="ARBA" id="ARBA00022605"/>
    </source>
</evidence>
<sequence length="354" mass="38834">MTNQTNSAVEQTHNVNVEATQTLTMPRELKAALPANECSVKTVIEGRQTIQNILAGKDDRFLVVIGPCSIHDTKAAMEYANRLIQLKKKYEDKLYIVMRVYFEKPRTTVGWKGLINDPHLDGSFDMSEGLRRARKLLLDINCLGLPTGTEMLDPITPQYIDDLVSWASIGARTTESQTHRQMASGLSMPVGFKNATNGDIQVAVDAMGSSKSKHHFIGIDDDGATCIVITKGNPHGHLILRGGSNQPNYDHVSVANAAEKLKKAKLSPTILVDCSHANSGKKHENQQLVWNSIIEQKLTGSSPVIGGMIESNLNQGAQKLTENLEYGVSITDQCIGWGKTEQILRDAYLKLSAK</sequence>
<dbReference type="NCBIfam" id="TIGR00034">
    <property type="entry name" value="aroFGH"/>
    <property type="match status" value="1"/>
</dbReference>
<evidence type="ECO:0000256" key="1">
    <source>
        <dbReference type="ARBA" id="ARBA00003726"/>
    </source>
</evidence>
<dbReference type="Pfam" id="PF00793">
    <property type="entry name" value="DAHP_synth_1"/>
    <property type="match status" value="1"/>
</dbReference>
<dbReference type="InterPro" id="IPR013785">
    <property type="entry name" value="Aldolase_TIM"/>
</dbReference>
<protein>
    <recommendedName>
        <fullName evidence="8">Phospho-2-dehydro-3-deoxyheptonate aldolase</fullName>
        <ecNumber evidence="8">2.5.1.54</ecNumber>
    </recommendedName>
</protein>
<dbReference type="UniPathway" id="UPA00053">
    <property type="reaction ID" value="UER00084"/>
</dbReference>
<evidence type="ECO:0000256" key="5">
    <source>
        <dbReference type="ARBA" id="ARBA00022679"/>
    </source>
</evidence>
<dbReference type="GO" id="GO:0009423">
    <property type="term" value="P:chorismate biosynthetic process"/>
    <property type="evidence" value="ECO:0007669"/>
    <property type="project" value="UniProtKB-UniPathway"/>
</dbReference>
<evidence type="ECO:0000259" key="10">
    <source>
        <dbReference type="Pfam" id="PF00793"/>
    </source>
</evidence>
<dbReference type="Proteomes" id="UP000317369">
    <property type="component" value="Chromosome"/>
</dbReference>
<dbReference type="GO" id="GO:0042802">
    <property type="term" value="F:identical protein binding"/>
    <property type="evidence" value="ECO:0007669"/>
    <property type="project" value="UniProtKB-ARBA"/>
</dbReference>
<proteinExistence type="inferred from homology"/>
<dbReference type="EMBL" id="CP036425">
    <property type="protein sequence ID" value="QDU35337.1"/>
    <property type="molecule type" value="Genomic_DNA"/>
</dbReference>
<dbReference type="PANTHER" id="PTHR21225:SF12">
    <property type="entry name" value="PHOSPHO-2-DEHYDRO-3-DEOXYHEPTONATE ALDOLASE, TYROSINE-INHIBITED"/>
    <property type="match status" value="1"/>
</dbReference>
<evidence type="ECO:0000256" key="9">
    <source>
        <dbReference type="SAM" id="MobiDB-lite"/>
    </source>
</evidence>
<dbReference type="InterPro" id="IPR006219">
    <property type="entry name" value="DAHP_synth_1"/>
</dbReference>
<keyword evidence="4 8" id="KW-0028">Amino-acid biosynthesis</keyword>
<dbReference type="EC" id="2.5.1.54" evidence="8"/>
<gene>
    <name evidence="11" type="primary">aroF_2</name>
    <name evidence="11" type="ORF">KS4_34180</name>
</gene>
<evidence type="ECO:0000256" key="2">
    <source>
        <dbReference type="ARBA" id="ARBA00004688"/>
    </source>
</evidence>
<dbReference type="GO" id="GO:0009073">
    <property type="term" value="P:aromatic amino acid family biosynthetic process"/>
    <property type="evidence" value="ECO:0007669"/>
    <property type="project" value="UniProtKB-KW"/>
</dbReference>
<dbReference type="GO" id="GO:0003849">
    <property type="term" value="F:3-deoxy-7-phosphoheptulonate synthase activity"/>
    <property type="evidence" value="ECO:0007669"/>
    <property type="project" value="UniProtKB-EC"/>
</dbReference>
<feature type="region of interest" description="Disordered" evidence="9">
    <location>
        <begin position="1"/>
        <end position="21"/>
    </location>
</feature>
<evidence type="ECO:0000256" key="8">
    <source>
        <dbReference type="PIRNR" id="PIRNR001361"/>
    </source>
</evidence>
<accession>A0A517YYP9</accession>
<keyword evidence="5 8" id="KW-0808">Transferase</keyword>
<comment type="pathway">
    <text evidence="2 8">Metabolic intermediate biosynthesis; chorismate biosynthesis; chorismate from D-erythrose 4-phosphate and phosphoenolpyruvate: step 1/7.</text>
</comment>
<dbReference type="KEGG" id="pcor:KS4_34180"/>
<dbReference type="PIRSF" id="PIRSF001361">
    <property type="entry name" value="DAHP_synthase"/>
    <property type="match status" value="1"/>
</dbReference>
<comment type="catalytic activity">
    <reaction evidence="7 8">
        <text>D-erythrose 4-phosphate + phosphoenolpyruvate + H2O = 7-phospho-2-dehydro-3-deoxy-D-arabino-heptonate + phosphate</text>
        <dbReference type="Rhea" id="RHEA:14717"/>
        <dbReference type="ChEBI" id="CHEBI:15377"/>
        <dbReference type="ChEBI" id="CHEBI:16897"/>
        <dbReference type="ChEBI" id="CHEBI:43474"/>
        <dbReference type="ChEBI" id="CHEBI:58394"/>
        <dbReference type="ChEBI" id="CHEBI:58702"/>
        <dbReference type="EC" id="2.5.1.54"/>
    </reaction>
</comment>